<dbReference type="SUPFAM" id="SSF55729">
    <property type="entry name" value="Acyl-CoA N-acyltransferases (Nat)"/>
    <property type="match status" value="1"/>
</dbReference>
<dbReference type="InterPro" id="IPR022484">
    <property type="entry name" value="PEP-CTERM/exosrtase_acylTfrase"/>
</dbReference>
<gene>
    <name evidence="1" type="ordered locus">Hhal_1524</name>
</gene>
<dbReference type="InterPro" id="IPR016181">
    <property type="entry name" value="Acyl_CoA_acyltransferase"/>
</dbReference>
<dbReference type="Gene3D" id="3.40.630.30">
    <property type="match status" value="1"/>
</dbReference>
<evidence type="ECO:0000313" key="2">
    <source>
        <dbReference type="Proteomes" id="UP000000647"/>
    </source>
</evidence>
<evidence type="ECO:0000313" key="1">
    <source>
        <dbReference type="EMBL" id="ABM62291.1"/>
    </source>
</evidence>
<dbReference type="eggNOG" id="COG3916">
    <property type="taxonomic scope" value="Bacteria"/>
</dbReference>
<sequence>MDRNELVNQFQAYFEYQVALTPEQRREAFQLRYDVYCMEYGYEDPSDHPDGQEQDDFDESALICTVRHTQTGRLAGCFRIILPGMEPSEPERLQMEVDCTETLYTNGRLDSGRHPKNLRRDSVCEVSRLAIHTDFRKRPGEKQTRMGAVDWLDLPEDQRLAHLRTFPLLGSSLFSAVAYTCGRLGRDHIFAVMEPRLARLLTREGIRFQQIGDVMEYHGEERAAYYNSLEKFVVETVASPLLRPLYRMGENQLAPGLTVWLERLRSHSNEHSCGRRPDNKVS</sequence>
<dbReference type="Proteomes" id="UP000000647">
    <property type="component" value="Chromosome"/>
</dbReference>
<name>A1WX79_HALHL</name>
<evidence type="ECO:0008006" key="3">
    <source>
        <dbReference type="Google" id="ProtNLM"/>
    </source>
</evidence>
<dbReference type="OrthoDB" id="582214at2"/>
<accession>A1WX79</accession>
<dbReference type="HOGENOM" id="CLU_072758_1_0_6"/>
<protein>
    <recommendedName>
        <fullName evidence="3">PEP-CTERM/exosortase system-associated acyltransferase</fullName>
    </recommendedName>
</protein>
<keyword evidence="2" id="KW-1185">Reference proteome</keyword>
<dbReference type="KEGG" id="hha:Hhal_1524"/>
<proteinExistence type="predicted"/>
<dbReference type="NCBIfam" id="TIGR03694">
    <property type="entry name" value="exosort_acyl"/>
    <property type="match status" value="1"/>
</dbReference>
<dbReference type="STRING" id="349124.Hhal_1524"/>
<reference evidence="2" key="1">
    <citation type="submission" date="2006-12" db="EMBL/GenBank/DDBJ databases">
        <title>Complete sequence of Halorhodospira halophila SL1.</title>
        <authorList>
            <consortium name="US DOE Joint Genome Institute"/>
            <person name="Copeland A."/>
            <person name="Lucas S."/>
            <person name="Lapidus A."/>
            <person name="Barry K."/>
            <person name="Detter J.C."/>
            <person name="Glavina del Rio T."/>
            <person name="Hammon N."/>
            <person name="Israni S."/>
            <person name="Dalin E."/>
            <person name="Tice H."/>
            <person name="Pitluck S."/>
            <person name="Saunders E."/>
            <person name="Brettin T."/>
            <person name="Bruce D."/>
            <person name="Han C."/>
            <person name="Tapia R."/>
            <person name="Schmutz J."/>
            <person name="Larimer F."/>
            <person name="Land M."/>
            <person name="Hauser L."/>
            <person name="Kyrpides N."/>
            <person name="Mikhailova N."/>
            <person name="Hoff W."/>
            <person name="Richardson P."/>
        </authorList>
    </citation>
    <scope>NUCLEOTIDE SEQUENCE [LARGE SCALE GENOMIC DNA]</scope>
    <source>
        <strain evidence="2">DSM 244 / SL1</strain>
    </source>
</reference>
<dbReference type="AlphaFoldDB" id="A1WX79"/>
<reference evidence="1 2" key="2">
    <citation type="journal article" date="2013" name="Stand. Genomic Sci.">
        <title>Complete genome sequence of Halorhodospira halophila SL1.</title>
        <authorList>
            <person name="Challacombe J.F."/>
            <person name="Majid S."/>
            <person name="Deole R."/>
            <person name="Brettin T.S."/>
            <person name="Bruce D."/>
            <person name="Delano S.F."/>
            <person name="Detter J.C."/>
            <person name="Gleasner C.D."/>
            <person name="Han C.S."/>
            <person name="Misra M."/>
            <person name="Reitenga K.G."/>
            <person name="Mikhailova N."/>
            <person name="Woyke T."/>
            <person name="Pitluck S."/>
            <person name="Nolan M."/>
            <person name="Land M.L."/>
            <person name="Saunders E."/>
            <person name="Tapia R."/>
            <person name="Lapidus A."/>
            <person name="Ivanova N."/>
            <person name="Hoff W.D."/>
        </authorList>
    </citation>
    <scope>NUCLEOTIDE SEQUENCE [LARGE SCALE GENOMIC DNA]</scope>
    <source>
        <strain evidence="2">DSM 244 / SL1</strain>
    </source>
</reference>
<dbReference type="EMBL" id="CP000544">
    <property type="protein sequence ID" value="ABM62291.1"/>
    <property type="molecule type" value="Genomic_DNA"/>
</dbReference>
<dbReference type="Pfam" id="PF13444">
    <property type="entry name" value="Acetyltransf_5"/>
    <property type="match status" value="1"/>
</dbReference>
<dbReference type="RefSeq" id="WP_011814313.1">
    <property type="nucleotide sequence ID" value="NC_008789.1"/>
</dbReference>
<organism evidence="1 2">
    <name type="scientific">Halorhodospira halophila (strain DSM 244 / SL1)</name>
    <name type="common">Ectothiorhodospira halophila (strain DSM 244 / SL1)</name>
    <dbReference type="NCBI Taxonomy" id="349124"/>
    <lineage>
        <taxon>Bacteria</taxon>
        <taxon>Pseudomonadati</taxon>
        <taxon>Pseudomonadota</taxon>
        <taxon>Gammaproteobacteria</taxon>
        <taxon>Chromatiales</taxon>
        <taxon>Ectothiorhodospiraceae</taxon>
        <taxon>Halorhodospira</taxon>
    </lineage>
</organism>